<dbReference type="InterPro" id="IPR018490">
    <property type="entry name" value="cNMP-bd_dom_sf"/>
</dbReference>
<evidence type="ECO:0000313" key="7">
    <source>
        <dbReference type="Proteomes" id="UP000182409"/>
    </source>
</evidence>
<dbReference type="Pfam" id="PF13545">
    <property type="entry name" value="HTH_Crp_2"/>
    <property type="match status" value="1"/>
</dbReference>
<dbReference type="Pfam" id="PF00027">
    <property type="entry name" value="cNMP_binding"/>
    <property type="match status" value="1"/>
</dbReference>
<evidence type="ECO:0000259" key="4">
    <source>
        <dbReference type="PROSITE" id="PS50042"/>
    </source>
</evidence>
<dbReference type="GO" id="GO:0003677">
    <property type="term" value="F:DNA binding"/>
    <property type="evidence" value="ECO:0007669"/>
    <property type="project" value="UniProtKB-KW"/>
</dbReference>
<dbReference type="SUPFAM" id="SSF46785">
    <property type="entry name" value="Winged helix' DNA-binding domain"/>
    <property type="match status" value="1"/>
</dbReference>
<dbReference type="PROSITE" id="PS51063">
    <property type="entry name" value="HTH_CRP_2"/>
    <property type="match status" value="1"/>
</dbReference>
<dbReference type="GO" id="GO:0016301">
    <property type="term" value="F:kinase activity"/>
    <property type="evidence" value="ECO:0007669"/>
    <property type="project" value="UniProtKB-KW"/>
</dbReference>
<evidence type="ECO:0000256" key="3">
    <source>
        <dbReference type="ARBA" id="ARBA00023163"/>
    </source>
</evidence>
<sequence>MAAPVSNRLLDALSAETRKRIASRLESVPLPLRTSIYSPGVEPRYAYFITSGIASVVTEMNEGIGVEVGLLGRESLPGAMALLGSQPQATTCFMQIAGTGLRMPYRELVAEYRLNAELHTRILEQVQYEGFSLSQLSACNRLHEIEERLARWLLMVADRIDGNDLVLTQEFLAEMLGARRSSVTISAGTLQRAGLIEYRYGQVRILDRAKLESAACDCYPSLRRYQRDLYLSPPTVPGGLVRGYSG</sequence>
<feature type="domain" description="Cyclic nucleotide-binding" evidence="4">
    <location>
        <begin position="9"/>
        <end position="91"/>
    </location>
</feature>
<dbReference type="PANTHER" id="PTHR24567:SF74">
    <property type="entry name" value="HTH-TYPE TRANSCRIPTIONAL REGULATOR ARCR"/>
    <property type="match status" value="1"/>
</dbReference>
<organism evidence="6 7">
    <name type="scientific">Terriglobus roseus</name>
    <dbReference type="NCBI Taxonomy" id="392734"/>
    <lineage>
        <taxon>Bacteria</taxon>
        <taxon>Pseudomonadati</taxon>
        <taxon>Acidobacteriota</taxon>
        <taxon>Terriglobia</taxon>
        <taxon>Terriglobales</taxon>
        <taxon>Acidobacteriaceae</taxon>
        <taxon>Terriglobus</taxon>
    </lineage>
</organism>
<evidence type="ECO:0000259" key="5">
    <source>
        <dbReference type="PROSITE" id="PS51063"/>
    </source>
</evidence>
<dbReference type="AlphaFoldDB" id="A0A1H4K0W8"/>
<dbReference type="Proteomes" id="UP000182409">
    <property type="component" value="Unassembled WGS sequence"/>
</dbReference>
<keyword evidence="3" id="KW-0804">Transcription</keyword>
<protein>
    <submittedName>
        <fullName evidence="6">cAMP-binding domain of CRP or a regulatory subunit of cAMP-dependent protein kinases</fullName>
    </submittedName>
</protein>
<reference evidence="6 7" key="1">
    <citation type="submission" date="2016-10" db="EMBL/GenBank/DDBJ databases">
        <authorList>
            <person name="de Groot N.N."/>
        </authorList>
    </citation>
    <scope>NUCLEOTIDE SEQUENCE [LARGE SCALE GENOMIC DNA]</scope>
    <source>
        <strain evidence="6 7">AB35.6</strain>
    </source>
</reference>
<dbReference type="GO" id="GO:0005829">
    <property type="term" value="C:cytosol"/>
    <property type="evidence" value="ECO:0007669"/>
    <property type="project" value="TreeGrafter"/>
</dbReference>
<dbReference type="Gene3D" id="1.10.10.10">
    <property type="entry name" value="Winged helix-like DNA-binding domain superfamily/Winged helix DNA-binding domain"/>
    <property type="match status" value="1"/>
</dbReference>
<dbReference type="GO" id="GO:0003700">
    <property type="term" value="F:DNA-binding transcription factor activity"/>
    <property type="evidence" value="ECO:0007669"/>
    <property type="project" value="TreeGrafter"/>
</dbReference>
<evidence type="ECO:0000256" key="1">
    <source>
        <dbReference type="ARBA" id="ARBA00023015"/>
    </source>
</evidence>
<dbReference type="Gene3D" id="2.60.120.10">
    <property type="entry name" value="Jelly Rolls"/>
    <property type="match status" value="1"/>
</dbReference>
<dbReference type="CDD" id="cd00038">
    <property type="entry name" value="CAP_ED"/>
    <property type="match status" value="1"/>
</dbReference>
<dbReference type="InterPro" id="IPR012318">
    <property type="entry name" value="HTH_CRP"/>
</dbReference>
<feature type="domain" description="HTH crp-type" evidence="5">
    <location>
        <begin position="143"/>
        <end position="209"/>
    </location>
</feature>
<gene>
    <name evidence="6" type="ORF">SAMN05443244_0936</name>
</gene>
<keyword evidence="6" id="KW-0418">Kinase</keyword>
<dbReference type="RefSeq" id="WP_074652563.1">
    <property type="nucleotide sequence ID" value="NZ_FNSD01000001.1"/>
</dbReference>
<evidence type="ECO:0000256" key="2">
    <source>
        <dbReference type="ARBA" id="ARBA00023125"/>
    </source>
</evidence>
<dbReference type="InterPro" id="IPR036390">
    <property type="entry name" value="WH_DNA-bd_sf"/>
</dbReference>
<dbReference type="InterPro" id="IPR050397">
    <property type="entry name" value="Env_Response_Regulators"/>
</dbReference>
<dbReference type="InterPro" id="IPR014710">
    <property type="entry name" value="RmlC-like_jellyroll"/>
</dbReference>
<accession>A0A1H4K0W8</accession>
<keyword evidence="6" id="KW-0808">Transferase</keyword>
<keyword evidence="2" id="KW-0238">DNA-binding</keyword>
<keyword evidence="1" id="KW-0805">Transcription regulation</keyword>
<proteinExistence type="predicted"/>
<dbReference type="OrthoDB" id="7506088at2"/>
<evidence type="ECO:0000313" key="6">
    <source>
        <dbReference type="EMBL" id="SEB52077.1"/>
    </source>
</evidence>
<dbReference type="InterPro" id="IPR000595">
    <property type="entry name" value="cNMP-bd_dom"/>
</dbReference>
<dbReference type="PANTHER" id="PTHR24567">
    <property type="entry name" value="CRP FAMILY TRANSCRIPTIONAL REGULATORY PROTEIN"/>
    <property type="match status" value="1"/>
</dbReference>
<name>A0A1H4K0W8_9BACT</name>
<dbReference type="PROSITE" id="PS50042">
    <property type="entry name" value="CNMP_BINDING_3"/>
    <property type="match status" value="1"/>
</dbReference>
<dbReference type="InterPro" id="IPR036388">
    <property type="entry name" value="WH-like_DNA-bd_sf"/>
</dbReference>
<dbReference type="EMBL" id="FNSD01000001">
    <property type="protein sequence ID" value="SEB52077.1"/>
    <property type="molecule type" value="Genomic_DNA"/>
</dbReference>
<dbReference type="SUPFAM" id="SSF51206">
    <property type="entry name" value="cAMP-binding domain-like"/>
    <property type="match status" value="1"/>
</dbReference>
<dbReference type="SMART" id="SM00100">
    <property type="entry name" value="cNMP"/>
    <property type="match status" value="1"/>
</dbReference>